<evidence type="ECO:0000256" key="1">
    <source>
        <dbReference type="ARBA" id="ARBA00007592"/>
    </source>
</evidence>
<evidence type="ECO:0000313" key="5">
    <source>
        <dbReference type="Proteomes" id="UP001499895"/>
    </source>
</evidence>
<dbReference type="Proteomes" id="UP001499895">
    <property type="component" value="Unassembled WGS sequence"/>
</dbReference>
<protein>
    <submittedName>
        <fullName evidence="4">4-hydroxy-tetrahydrodipicolinate synthase</fullName>
    </submittedName>
</protein>
<dbReference type="PIRSF" id="PIRSF001365">
    <property type="entry name" value="DHDPS"/>
    <property type="match status" value="1"/>
</dbReference>
<name>A0ABN0ZUW1_9ACTN</name>
<dbReference type="CDD" id="cd00408">
    <property type="entry name" value="DHDPS-like"/>
    <property type="match status" value="1"/>
</dbReference>
<dbReference type="SUPFAM" id="SSF51569">
    <property type="entry name" value="Aldolase"/>
    <property type="match status" value="1"/>
</dbReference>
<dbReference type="InterPro" id="IPR002220">
    <property type="entry name" value="DapA-like"/>
</dbReference>
<comment type="similarity">
    <text evidence="1 3">Belongs to the DapA family.</text>
</comment>
<sequence>MRSSEYTAAGRVRALRGTVVPLVTPVDEGRRVCAPSTARLMASLRGRVAGYMPALSTGEGWHLSPDQWTDIVRLTVEHAGGAPVLAGVELPGTDAIVERAHRAAALGADAVVVPPPWSDGGGSPGPGFVEHYTEVAERSPLPVVVYHENAVSKAPLDVDALRAVCALPGVAGVKESSGSAEFTRKLLDGGTDVPVLQGWEHLLSAVPDVHGFVGPLANLDPGICDEALASGAGDVQDRVDALCRQYRLLDDDWYLHVKEELVRRGVLATPLPVG</sequence>
<keyword evidence="2 3" id="KW-0456">Lyase</keyword>
<comment type="caution">
    <text evidence="4">The sequence shown here is derived from an EMBL/GenBank/DDBJ whole genome shotgun (WGS) entry which is preliminary data.</text>
</comment>
<accession>A0ABN0ZUW1</accession>
<organism evidence="4 5">
    <name type="scientific">Streptomyces stramineus</name>
    <dbReference type="NCBI Taxonomy" id="173861"/>
    <lineage>
        <taxon>Bacteria</taxon>
        <taxon>Bacillati</taxon>
        <taxon>Actinomycetota</taxon>
        <taxon>Actinomycetes</taxon>
        <taxon>Kitasatosporales</taxon>
        <taxon>Streptomycetaceae</taxon>
        <taxon>Streptomyces</taxon>
    </lineage>
</organism>
<dbReference type="PANTHER" id="PTHR12128">
    <property type="entry name" value="DIHYDRODIPICOLINATE SYNTHASE"/>
    <property type="match status" value="1"/>
</dbReference>
<proteinExistence type="inferred from homology"/>
<evidence type="ECO:0000313" key="4">
    <source>
        <dbReference type="EMBL" id="GAA0459133.1"/>
    </source>
</evidence>
<evidence type="ECO:0000256" key="2">
    <source>
        <dbReference type="ARBA" id="ARBA00023239"/>
    </source>
</evidence>
<dbReference type="EMBL" id="BAAAHB010000017">
    <property type="protein sequence ID" value="GAA0459133.1"/>
    <property type="molecule type" value="Genomic_DNA"/>
</dbReference>
<evidence type="ECO:0000256" key="3">
    <source>
        <dbReference type="PIRNR" id="PIRNR001365"/>
    </source>
</evidence>
<dbReference type="SMART" id="SM01130">
    <property type="entry name" value="DHDPS"/>
    <property type="match status" value="1"/>
</dbReference>
<reference evidence="4 5" key="1">
    <citation type="journal article" date="2019" name="Int. J. Syst. Evol. Microbiol.">
        <title>The Global Catalogue of Microorganisms (GCM) 10K type strain sequencing project: providing services to taxonomists for standard genome sequencing and annotation.</title>
        <authorList>
            <consortium name="The Broad Institute Genomics Platform"/>
            <consortium name="The Broad Institute Genome Sequencing Center for Infectious Disease"/>
            <person name="Wu L."/>
            <person name="Ma J."/>
        </authorList>
    </citation>
    <scope>NUCLEOTIDE SEQUENCE [LARGE SCALE GENOMIC DNA]</scope>
    <source>
        <strain evidence="4 5">JCM 10649</strain>
    </source>
</reference>
<gene>
    <name evidence="4" type="primary">dapA_1</name>
    <name evidence="4" type="ORF">GCM10009544_22130</name>
</gene>
<dbReference type="Gene3D" id="3.20.20.70">
    <property type="entry name" value="Aldolase class I"/>
    <property type="match status" value="1"/>
</dbReference>
<dbReference type="Pfam" id="PF00701">
    <property type="entry name" value="DHDPS"/>
    <property type="match status" value="1"/>
</dbReference>
<dbReference type="PANTHER" id="PTHR12128:SF66">
    <property type="entry name" value="4-HYDROXY-2-OXOGLUTARATE ALDOLASE, MITOCHONDRIAL"/>
    <property type="match status" value="1"/>
</dbReference>
<dbReference type="InterPro" id="IPR013785">
    <property type="entry name" value="Aldolase_TIM"/>
</dbReference>
<keyword evidence="5" id="KW-1185">Reference proteome</keyword>
<dbReference type="RefSeq" id="WP_344089343.1">
    <property type="nucleotide sequence ID" value="NZ_BAAAHB010000017.1"/>
</dbReference>